<dbReference type="InterPro" id="IPR002575">
    <property type="entry name" value="Aminoglycoside_PTrfase"/>
</dbReference>
<dbReference type="Gene3D" id="3.90.1200.10">
    <property type="match status" value="1"/>
</dbReference>
<keyword evidence="3" id="KW-1185">Reference proteome</keyword>
<sequence length="442" mass="47945">MAHHNEESFDRRMTVVRELIRGLGLKDTEVTPVRWTGDRPYPYNNFIYKVQLSTPALAEHFSGAAQPQRQPCTALPPTGGVSTLIVRLSNPKAGGMNNANRVENEVAAMHLARGAVAELAPAYAGVVPAIYAWKAAAGPNPVDETGFGWIMMEYLTGSPLAAEFKSFDMTGKKSVLHGMAAIFSAIQGVKLPPGVNRFGGLTINEKGDIVSGQEALQPVPGGPWPEYADVWKHQLRCELKQADNSAVVSGWQANGIRERIDQFSSSGALSNVIRDGGVDMTKLALVHQDFTMGNMLYDPDNKRISGIVDFDWAAATHPANEFFFTSLHDIHGSTREQESKKLQQAILTGDFGASADPGEEKHAEAWELAKTWSQAVKECGGHRASDIAGMATLEKLNNFIDLICPWQLGSGGTSAQRSAEQNAKERADLEKAIDEMLCGWGV</sequence>
<comment type="caution">
    <text evidence="2">The sequence shown here is derived from an EMBL/GenBank/DDBJ whole genome shotgun (WGS) entry which is preliminary data.</text>
</comment>
<evidence type="ECO:0000313" key="2">
    <source>
        <dbReference type="EMBL" id="KAK2591444.1"/>
    </source>
</evidence>
<protein>
    <recommendedName>
        <fullName evidence="1">Aminoglycoside phosphotransferase domain-containing protein</fullName>
    </recommendedName>
</protein>
<dbReference type="PANTHER" id="PTHR21310:SF15">
    <property type="entry name" value="AMINOGLYCOSIDE PHOSPHOTRANSFERASE DOMAIN-CONTAINING PROTEIN"/>
    <property type="match status" value="1"/>
</dbReference>
<feature type="domain" description="Aminoglycoside phosphotransferase" evidence="1">
    <location>
        <begin position="80"/>
        <end position="326"/>
    </location>
</feature>
<dbReference type="SUPFAM" id="SSF56112">
    <property type="entry name" value="Protein kinase-like (PK-like)"/>
    <property type="match status" value="1"/>
</dbReference>
<organism evidence="2 3">
    <name type="scientific">Conoideocrella luteorostrata</name>
    <dbReference type="NCBI Taxonomy" id="1105319"/>
    <lineage>
        <taxon>Eukaryota</taxon>
        <taxon>Fungi</taxon>
        <taxon>Dikarya</taxon>
        <taxon>Ascomycota</taxon>
        <taxon>Pezizomycotina</taxon>
        <taxon>Sordariomycetes</taxon>
        <taxon>Hypocreomycetidae</taxon>
        <taxon>Hypocreales</taxon>
        <taxon>Clavicipitaceae</taxon>
        <taxon>Conoideocrella</taxon>
    </lineage>
</organism>
<dbReference type="InterPro" id="IPR051678">
    <property type="entry name" value="AGP_Transferase"/>
</dbReference>
<accession>A0AAJ0CEC8</accession>
<dbReference type="Pfam" id="PF01636">
    <property type="entry name" value="APH"/>
    <property type="match status" value="1"/>
</dbReference>
<name>A0AAJ0CEC8_9HYPO</name>
<dbReference type="Proteomes" id="UP001251528">
    <property type="component" value="Unassembled WGS sequence"/>
</dbReference>
<evidence type="ECO:0000313" key="3">
    <source>
        <dbReference type="Proteomes" id="UP001251528"/>
    </source>
</evidence>
<dbReference type="EMBL" id="JASWJB010000334">
    <property type="protein sequence ID" value="KAK2591444.1"/>
    <property type="molecule type" value="Genomic_DNA"/>
</dbReference>
<gene>
    <name evidence="2" type="ORF">QQS21_010853</name>
</gene>
<dbReference type="InterPro" id="IPR011009">
    <property type="entry name" value="Kinase-like_dom_sf"/>
</dbReference>
<dbReference type="PANTHER" id="PTHR21310">
    <property type="entry name" value="AMINOGLYCOSIDE PHOSPHOTRANSFERASE-RELATED-RELATED"/>
    <property type="match status" value="1"/>
</dbReference>
<dbReference type="AlphaFoldDB" id="A0AAJ0CEC8"/>
<reference evidence="2" key="1">
    <citation type="submission" date="2023-06" db="EMBL/GenBank/DDBJ databases">
        <title>Conoideocrella luteorostrata (Hypocreales: Clavicipitaceae), a potential biocontrol fungus for elongate hemlock scale in United States Christmas tree production areas.</title>
        <authorList>
            <person name="Barrett H."/>
            <person name="Lovett B."/>
            <person name="Macias A.M."/>
            <person name="Stajich J.E."/>
            <person name="Kasson M.T."/>
        </authorList>
    </citation>
    <scope>NUCLEOTIDE SEQUENCE</scope>
    <source>
        <strain evidence="2">ARSEF 14590</strain>
    </source>
</reference>
<evidence type="ECO:0000259" key="1">
    <source>
        <dbReference type="Pfam" id="PF01636"/>
    </source>
</evidence>
<proteinExistence type="predicted"/>